<feature type="transmembrane region" description="Helical" evidence="1">
    <location>
        <begin position="244"/>
        <end position="262"/>
    </location>
</feature>
<feature type="transmembrane region" description="Helical" evidence="1">
    <location>
        <begin position="193"/>
        <end position="212"/>
    </location>
</feature>
<accession>A0A0G0D3H3</accession>
<feature type="transmembrane region" description="Helical" evidence="1">
    <location>
        <begin position="123"/>
        <end position="149"/>
    </location>
</feature>
<evidence type="ECO:0000313" key="2">
    <source>
        <dbReference type="EMBL" id="KKP88724.1"/>
    </source>
</evidence>
<dbReference type="STRING" id="1618333.UR93_C0009G0012"/>
<feature type="transmembrane region" description="Helical" evidence="1">
    <location>
        <begin position="161"/>
        <end position="186"/>
    </location>
</feature>
<dbReference type="Proteomes" id="UP000034316">
    <property type="component" value="Unassembled WGS sequence"/>
</dbReference>
<comment type="caution">
    <text evidence="2">The sequence shown here is derived from an EMBL/GenBank/DDBJ whole genome shotgun (WGS) entry which is preliminary data.</text>
</comment>
<dbReference type="PANTHER" id="PTHR37305">
    <property type="entry name" value="INTEGRAL MEMBRANE PROTEIN-RELATED"/>
    <property type="match status" value="1"/>
</dbReference>
<keyword evidence="1" id="KW-1133">Transmembrane helix</keyword>
<gene>
    <name evidence="2" type="ORF">UR93_C0009G0012</name>
</gene>
<organism evidence="2 3">
    <name type="scientific">Berkelbacteria bacterium GW2011_GWA2_35_9</name>
    <dbReference type="NCBI Taxonomy" id="1618333"/>
    <lineage>
        <taxon>Bacteria</taxon>
        <taxon>Candidatus Berkelbacteria</taxon>
    </lineage>
</organism>
<feature type="transmembrane region" description="Helical" evidence="1">
    <location>
        <begin position="12"/>
        <end position="33"/>
    </location>
</feature>
<keyword evidence="1" id="KW-0472">Membrane</keyword>
<feature type="transmembrane region" description="Helical" evidence="1">
    <location>
        <begin position="82"/>
        <end position="102"/>
    </location>
</feature>
<evidence type="ECO:0000256" key="1">
    <source>
        <dbReference type="SAM" id="Phobius"/>
    </source>
</evidence>
<dbReference type="EMBL" id="LBRB01000009">
    <property type="protein sequence ID" value="KKP88724.1"/>
    <property type="molecule type" value="Genomic_DNA"/>
</dbReference>
<keyword evidence="1" id="KW-0812">Transmembrane</keyword>
<dbReference type="AlphaFoldDB" id="A0A0G0D3H3"/>
<reference evidence="2 3" key="1">
    <citation type="journal article" date="2015" name="Nature">
        <title>rRNA introns, odd ribosomes, and small enigmatic genomes across a large radiation of phyla.</title>
        <authorList>
            <person name="Brown C.T."/>
            <person name="Hug L.A."/>
            <person name="Thomas B.C."/>
            <person name="Sharon I."/>
            <person name="Castelle C.J."/>
            <person name="Singh A."/>
            <person name="Wilkins M.J."/>
            <person name="Williams K.H."/>
            <person name="Banfield J.F."/>
        </authorList>
    </citation>
    <scope>NUCLEOTIDE SEQUENCE [LARGE SCALE GENOMIC DNA]</scope>
</reference>
<dbReference type="PANTHER" id="PTHR37305:SF2">
    <property type="entry name" value="BACITRACIN TRANSPORT PERMEASE PROTEIN BCRB"/>
    <property type="match status" value="1"/>
</dbReference>
<name>A0A0G0D3H3_9BACT</name>
<evidence type="ECO:0008006" key="4">
    <source>
        <dbReference type="Google" id="ProtNLM"/>
    </source>
</evidence>
<protein>
    <recommendedName>
        <fullName evidence="4">ABC-2 type transport system permease protein</fullName>
    </recommendedName>
</protein>
<proteinExistence type="predicted"/>
<dbReference type="GO" id="GO:0140359">
    <property type="term" value="F:ABC-type transporter activity"/>
    <property type="evidence" value="ECO:0007669"/>
    <property type="project" value="InterPro"/>
</dbReference>
<dbReference type="Pfam" id="PF12679">
    <property type="entry name" value="ABC2_membrane_2"/>
    <property type="match status" value="1"/>
</dbReference>
<sequence>MTTLIIRTLRDRIASIFTYSIGGLAFAEMYVAMFPSIQSKSDQFSELFSAYPEEFMKVFGMDKNSLIFDSVEKFISIEHFSIVFPILLFSMFIGWGGSAIAGEIDKNTLGFLLSKPLSRIKIFFAKYFAGIIALLILLVISILGIIPLAEIHNVTYKTSNFLTISLLSFFLGLAVLSMSMFFSTLFNEKGKTYFITTGLLITMYVLNVMPSLKENLADLKYGSFFYYYDYQKALLENKIEWQSIWVFVIITIIFTIIGAWWFNKRDISV</sequence>
<dbReference type="GO" id="GO:0005886">
    <property type="term" value="C:plasma membrane"/>
    <property type="evidence" value="ECO:0007669"/>
    <property type="project" value="UniProtKB-SubCell"/>
</dbReference>
<evidence type="ECO:0000313" key="3">
    <source>
        <dbReference type="Proteomes" id="UP000034316"/>
    </source>
</evidence>